<keyword evidence="1" id="KW-0472">Membrane</keyword>
<feature type="domain" description="TadE-like" evidence="2">
    <location>
        <begin position="11"/>
        <end position="53"/>
    </location>
</feature>
<keyword evidence="1" id="KW-1133">Transmembrane helix</keyword>
<dbReference type="AlphaFoldDB" id="A0A852X2D9"/>
<feature type="transmembrane region" description="Helical" evidence="1">
    <location>
        <begin position="12"/>
        <end position="38"/>
    </location>
</feature>
<evidence type="ECO:0000313" key="3">
    <source>
        <dbReference type="EMBL" id="NYG37502.1"/>
    </source>
</evidence>
<evidence type="ECO:0000259" key="2">
    <source>
        <dbReference type="Pfam" id="PF07811"/>
    </source>
</evidence>
<proteinExistence type="predicted"/>
<keyword evidence="4" id="KW-1185">Reference proteome</keyword>
<accession>A0A852X2D9</accession>
<dbReference type="Proteomes" id="UP000592181">
    <property type="component" value="Unassembled WGS sequence"/>
</dbReference>
<dbReference type="RefSeq" id="WP_343037046.1">
    <property type="nucleotide sequence ID" value="NZ_JACBZX010000001.1"/>
</dbReference>
<evidence type="ECO:0000256" key="1">
    <source>
        <dbReference type="SAM" id="Phobius"/>
    </source>
</evidence>
<organism evidence="3 4">
    <name type="scientific">Janibacter alkaliphilus</name>
    <dbReference type="NCBI Taxonomy" id="1069963"/>
    <lineage>
        <taxon>Bacteria</taxon>
        <taxon>Bacillati</taxon>
        <taxon>Actinomycetota</taxon>
        <taxon>Actinomycetes</taxon>
        <taxon>Micrococcales</taxon>
        <taxon>Intrasporangiaceae</taxon>
        <taxon>Janibacter</taxon>
    </lineage>
</organism>
<reference evidence="3 4" key="1">
    <citation type="submission" date="2020-07" db="EMBL/GenBank/DDBJ databases">
        <title>Sequencing the genomes of 1000 actinobacteria strains.</title>
        <authorList>
            <person name="Klenk H.-P."/>
        </authorList>
    </citation>
    <scope>NUCLEOTIDE SEQUENCE [LARGE SCALE GENOMIC DNA]</scope>
    <source>
        <strain evidence="3 4">DSM 24723</strain>
    </source>
</reference>
<dbReference type="EMBL" id="JACBZX010000001">
    <property type="protein sequence ID" value="NYG37502.1"/>
    <property type="molecule type" value="Genomic_DNA"/>
</dbReference>
<evidence type="ECO:0000313" key="4">
    <source>
        <dbReference type="Proteomes" id="UP000592181"/>
    </source>
</evidence>
<gene>
    <name evidence="3" type="ORF">BJY28_001971</name>
</gene>
<dbReference type="Pfam" id="PF07811">
    <property type="entry name" value="TadE"/>
    <property type="match status" value="1"/>
</dbReference>
<sequence>MTRRRLADDSGAAVAEFVMTSTLVVLVFMAVVQLGLALHVRNTLISCASEGARYGARQGSSPEEGAQRTRDLIGRSLSESYAQDVRAEVQTTEDGVDVVVVSVEAPLPVVGPIGPSDGLDVRGRAFSEVQ</sequence>
<keyword evidence="1" id="KW-0812">Transmembrane</keyword>
<comment type="caution">
    <text evidence="3">The sequence shown here is derived from an EMBL/GenBank/DDBJ whole genome shotgun (WGS) entry which is preliminary data.</text>
</comment>
<name>A0A852X2D9_9MICO</name>
<dbReference type="InterPro" id="IPR012495">
    <property type="entry name" value="TadE-like_dom"/>
</dbReference>
<protein>
    <submittedName>
        <fullName evidence="3">Flp pilus assembly protein TadG</fullName>
    </submittedName>
</protein>